<evidence type="ECO:0000259" key="12">
    <source>
        <dbReference type="PROSITE" id="PS50004"/>
    </source>
</evidence>
<evidence type="ECO:0000256" key="7">
    <source>
        <dbReference type="ARBA" id="ARBA00022837"/>
    </source>
</evidence>
<evidence type="ECO:0000256" key="9">
    <source>
        <dbReference type="ARBA" id="ARBA00023136"/>
    </source>
</evidence>
<evidence type="ECO:0000256" key="2">
    <source>
        <dbReference type="ARBA" id="ARBA00004236"/>
    </source>
</evidence>
<evidence type="ECO:0000256" key="5">
    <source>
        <dbReference type="ARBA" id="ARBA00022682"/>
    </source>
</evidence>
<keyword evidence="8" id="KW-0446">Lipid-binding</keyword>
<keyword evidence="5" id="KW-0938">Abscisic acid signaling pathway</keyword>
<dbReference type="GO" id="GO:0005886">
    <property type="term" value="C:plasma membrane"/>
    <property type="evidence" value="ECO:0007669"/>
    <property type="project" value="UniProtKB-SubCell"/>
</dbReference>
<dbReference type="GO" id="GO:0005096">
    <property type="term" value="F:GTPase activator activity"/>
    <property type="evidence" value="ECO:0007669"/>
    <property type="project" value="UniProtKB-KW"/>
</dbReference>
<dbReference type="GO" id="GO:0008289">
    <property type="term" value="F:lipid binding"/>
    <property type="evidence" value="ECO:0007669"/>
    <property type="project" value="UniProtKB-KW"/>
</dbReference>
<dbReference type="SMART" id="SM00239">
    <property type="entry name" value="C2"/>
    <property type="match status" value="1"/>
</dbReference>
<evidence type="ECO:0000313" key="14">
    <source>
        <dbReference type="RefSeq" id="XP_011070611.1"/>
    </source>
</evidence>
<evidence type="ECO:0000256" key="10">
    <source>
        <dbReference type="ARBA" id="ARBA00023242"/>
    </source>
</evidence>
<dbReference type="CDD" id="cd04038">
    <property type="entry name" value="C2_ArfGAP"/>
    <property type="match status" value="1"/>
</dbReference>
<dbReference type="GO" id="GO:0005634">
    <property type="term" value="C:nucleus"/>
    <property type="evidence" value="ECO:0007669"/>
    <property type="project" value="UniProtKB-SubCell"/>
</dbReference>
<keyword evidence="3" id="KW-0343">GTPase activation</keyword>
<dbReference type="SUPFAM" id="SSF49562">
    <property type="entry name" value="C2 domain (Calcium/lipid-binding domain, CaLB)"/>
    <property type="match status" value="1"/>
</dbReference>
<dbReference type="KEGG" id="sind:105156233"/>
<dbReference type="GO" id="GO:0046872">
    <property type="term" value="F:metal ion binding"/>
    <property type="evidence" value="ECO:0007669"/>
    <property type="project" value="UniProtKB-KW"/>
</dbReference>
<dbReference type="GO" id="GO:0009738">
    <property type="term" value="P:abscisic acid-activated signaling pathway"/>
    <property type="evidence" value="ECO:0007669"/>
    <property type="project" value="UniProtKB-KW"/>
</dbReference>
<dbReference type="InterPro" id="IPR044562">
    <property type="entry name" value="CAR1-11"/>
</dbReference>
<keyword evidence="13" id="KW-1185">Reference proteome</keyword>
<dbReference type="GeneID" id="105156233"/>
<keyword evidence="6" id="KW-0479">Metal-binding</keyword>
<protein>
    <submittedName>
        <fullName evidence="14">Protein C2-DOMAIN ABA-RELATED 7</fullName>
    </submittedName>
</protein>
<name>A0A6I9SNC7_SESIN</name>
<comment type="similarity">
    <text evidence="11">Belongs to the plant CAR protein family.</text>
</comment>
<evidence type="ECO:0000256" key="11">
    <source>
        <dbReference type="ARBA" id="ARBA00024037"/>
    </source>
</evidence>
<dbReference type="PROSITE" id="PS50004">
    <property type="entry name" value="C2"/>
    <property type="match status" value="1"/>
</dbReference>
<keyword evidence="10" id="KW-0539">Nucleus</keyword>
<keyword evidence="7" id="KW-0106">Calcium</keyword>
<keyword evidence="4" id="KW-1003">Cell membrane</keyword>
<feature type="domain" description="C2" evidence="12">
    <location>
        <begin position="1"/>
        <end position="105"/>
    </location>
</feature>
<evidence type="ECO:0000256" key="3">
    <source>
        <dbReference type="ARBA" id="ARBA00022468"/>
    </source>
</evidence>
<dbReference type="PANTHER" id="PTHR45933:SF12">
    <property type="entry name" value="PROTEIN C2-DOMAIN ABA-RELATED 9"/>
    <property type="match status" value="1"/>
</dbReference>
<comment type="subcellular location">
    <subcellularLocation>
        <location evidence="2">Cell membrane</location>
    </subcellularLocation>
    <subcellularLocation>
        <location evidence="1">Nucleus</location>
    </subcellularLocation>
</comment>
<evidence type="ECO:0000313" key="13">
    <source>
        <dbReference type="Proteomes" id="UP000504604"/>
    </source>
</evidence>
<sequence length="167" mass="19029">MDALGLLRIRVRRGMNLAVRDTRSSDPYVVIESGSQRVKTRVVKDNCNPVWDEELTIYVKDLNDPIVLSVYDKDTFTGDDSMGNARIDIKPYIECLRMGLKDLADGARIDRVEPSSENCLADESFVVWNKGKMTQDMILRLRNVECGELELQIEWLDLPGCSRGFKI</sequence>
<accession>A0A6I9SNC7</accession>
<evidence type="ECO:0000256" key="6">
    <source>
        <dbReference type="ARBA" id="ARBA00022723"/>
    </source>
</evidence>
<gene>
    <name evidence="14" type="primary">LOC105156233</name>
</gene>
<evidence type="ECO:0000256" key="4">
    <source>
        <dbReference type="ARBA" id="ARBA00022475"/>
    </source>
</evidence>
<dbReference type="Pfam" id="PF00168">
    <property type="entry name" value="C2"/>
    <property type="match status" value="1"/>
</dbReference>
<proteinExistence type="inferred from homology"/>
<keyword evidence="9" id="KW-0472">Membrane</keyword>
<dbReference type="RefSeq" id="XP_011070611.1">
    <property type="nucleotide sequence ID" value="XM_011072309.2"/>
</dbReference>
<evidence type="ECO:0000256" key="1">
    <source>
        <dbReference type="ARBA" id="ARBA00004123"/>
    </source>
</evidence>
<dbReference type="InParanoid" id="A0A6I9SNC7"/>
<dbReference type="OrthoDB" id="73919at2759"/>
<dbReference type="AlphaFoldDB" id="A0A6I9SNC7"/>
<dbReference type="InterPro" id="IPR000008">
    <property type="entry name" value="C2_dom"/>
</dbReference>
<dbReference type="Gramene" id="SIN_1021335.t">
    <property type="protein sequence ID" value="SIN_1021335.t"/>
    <property type="gene ID" value="SIN_1021335"/>
</dbReference>
<dbReference type="Gene3D" id="2.60.40.150">
    <property type="entry name" value="C2 domain"/>
    <property type="match status" value="1"/>
</dbReference>
<organism evidence="13 14">
    <name type="scientific">Sesamum indicum</name>
    <name type="common">Oriental sesame</name>
    <name type="synonym">Sesamum orientale</name>
    <dbReference type="NCBI Taxonomy" id="4182"/>
    <lineage>
        <taxon>Eukaryota</taxon>
        <taxon>Viridiplantae</taxon>
        <taxon>Streptophyta</taxon>
        <taxon>Embryophyta</taxon>
        <taxon>Tracheophyta</taxon>
        <taxon>Spermatophyta</taxon>
        <taxon>Magnoliopsida</taxon>
        <taxon>eudicotyledons</taxon>
        <taxon>Gunneridae</taxon>
        <taxon>Pentapetalae</taxon>
        <taxon>asterids</taxon>
        <taxon>lamiids</taxon>
        <taxon>Lamiales</taxon>
        <taxon>Pedaliaceae</taxon>
        <taxon>Sesamum</taxon>
    </lineage>
</organism>
<dbReference type="PANTHER" id="PTHR45933">
    <property type="entry name" value="PROTEIN C2-DOMAIN ABA-RELATED 4"/>
    <property type="match status" value="1"/>
</dbReference>
<dbReference type="InterPro" id="IPR035892">
    <property type="entry name" value="C2_domain_sf"/>
</dbReference>
<evidence type="ECO:0000256" key="8">
    <source>
        <dbReference type="ARBA" id="ARBA00023121"/>
    </source>
</evidence>
<dbReference type="Proteomes" id="UP000504604">
    <property type="component" value="Linkage group LG2"/>
</dbReference>
<reference evidence="14" key="1">
    <citation type="submission" date="2025-08" db="UniProtKB">
        <authorList>
            <consortium name="RefSeq"/>
        </authorList>
    </citation>
    <scope>IDENTIFICATION</scope>
</reference>